<gene>
    <name evidence="1" type="ORF">C5F50_10160</name>
</gene>
<dbReference type="Proteomes" id="UP000509478">
    <property type="component" value="Chromosome"/>
</dbReference>
<dbReference type="KEGG" id="nue:C5F50_10160"/>
<dbReference type="GeneID" id="56068473"/>
<evidence type="ECO:0000313" key="1">
    <source>
        <dbReference type="EMBL" id="QLH07392.1"/>
    </source>
</evidence>
<dbReference type="SUPFAM" id="SSF54631">
    <property type="entry name" value="CBS-domain pair"/>
    <property type="match status" value="1"/>
</dbReference>
<dbReference type="Gene3D" id="3.10.580.10">
    <property type="entry name" value="CBS-domain"/>
    <property type="match status" value="1"/>
</dbReference>
<dbReference type="OrthoDB" id="9137at2157"/>
<sequence length="277" mass="31666">MPQNIPIAERTLGELLPERLTWSLCVHIDKGKEVWVVTGMLVQYLESATDSIIVRDKEHNPIGTIGGKEIMENLSKNPTLSLFYGTKVEDIMEPNPVTVSKETKYKDLMNFWKERGRAYAVIPNEWGFYSAISAQKILEIGKRCKTNLTIEDLPKKKPVTFKKGDTFGSVINSMFDNKARKILLEGSNKYLSDRLIIEAISEKMKHLKETDDFLNESVDIVDLEEAKVIGDNLKINEVASMMHDMAHPFIIYKDWLVTPWDICKVLLSPEITEYVVK</sequence>
<evidence type="ECO:0000313" key="2">
    <source>
        <dbReference type="Proteomes" id="UP000509478"/>
    </source>
</evidence>
<evidence type="ECO:0008006" key="3">
    <source>
        <dbReference type="Google" id="ProtNLM"/>
    </source>
</evidence>
<organism evidence="1 2">
    <name type="scientific">Nitrosopumilus ureiphilus</name>
    <dbReference type="NCBI Taxonomy" id="1470067"/>
    <lineage>
        <taxon>Archaea</taxon>
        <taxon>Nitrososphaerota</taxon>
        <taxon>Nitrososphaeria</taxon>
        <taxon>Nitrosopumilales</taxon>
        <taxon>Nitrosopumilaceae</taxon>
        <taxon>Nitrosopumilus</taxon>
    </lineage>
</organism>
<name>A0A7D5M5U2_9ARCH</name>
<proteinExistence type="predicted"/>
<keyword evidence="2" id="KW-1185">Reference proteome</keyword>
<accession>A0A7D5M5U2</accession>
<protein>
    <recommendedName>
        <fullName evidence="3">CBS domain-containing protein</fullName>
    </recommendedName>
</protein>
<dbReference type="InterPro" id="IPR046342">
    <property type="entry name" value="CBS_dom_sf"/>
</dbReference>
<reference evidence="1 2" key="1">
    <citation type="submission" date="2018-02" db="EMBL/GenBank/DDBJ databases">
        <title>Complete genome of Nitrosopumilus ureaphilus PS0.</title>
        <authorList>
            <person name="Qin W."/>
            <person name="Zheng Y."/>
            <person name="Stahl D.A."/>
        </authorList>
    </citation>
    <scope>NUCLEOTIDE SEQUENCE [LARGE SCALE GENOMIC DNA]</scope>
    <source>
        <strain evidence="1 2">PS0</strain>
    </source>
</reference>
<dbReference type="RefSeq" id="WP_179371269.1">
    <property type="nucleotide sequence ID" value="NZ_CP026995.1"/>
</dbReference>
<dbReference type="EMBL" id="CP026995">
    <property type="protein sequence ID" value="QLH07392.1"/>
    <property type="molecule type" value="Genomic_DNA"/>
</dbReference>
<dbReference type="AlphaFoldDB" id="A0A7D5M5U2"/>